<name>A0A1F7WRB1_9BACT</name>
<dbReference type="STRING" id="1817813.A2008_03890"/>
<feature type="domain" description="ACT" evidence="2">
    <location>
        <begin position="8"/>
        <end position="85"/>
    </location>
</feature>
<comment type="similarity">
    <text evidence="1">Belongs to the UPF0237 family.</text>
</comment>
<comment type="caution">
    <text evidence="3">The sequence shown here is derived from an EMBL/GenBank/DDBJ whole genome shotgun (WGS) entry which is preliminary data.</text>
</comment>
<evidence type="ECO:0000259" key="2">
    <source>
        <dbReference type="PROSITE" id="PS51671"/>
    </source>
</evidence>
<proteinExistence type="inferred from homology"/>
<dbReference type="InterPro" id="IPR022986">
    <property type="entry name" value="UPF0237_ACT"/>
</dbReference>
<dbReference type="PANTHER" id="PTHR34875:SF6">
    <property type="entry name" value="UPF0237 PROTEIN MJ1558"/>
    <property type="match status" value="1"/>
</dbReference>
<dbReference type="InterPro" id="IPR045865">
    <property type="entry name" value="ACT-like_dom_sf"/>
</dbReference>
<dbReference type="PROSITE" id="PS51671">
    <property type="entry name" value="ACT"/>
    <property type="match status" value="1"/>
</dbReference>
<reference evidence="3 4" key="1">
    <citation type="journal article" date="2016" name="Nat. Commun.">
        <title>Thousands of microbial genomes shed light on interconnected biogeochemical processes in an aquifer system.</title>
        <authorList>
            <person name="Anantharaman K."/>
            <person name="Brown C.T."/>
            <person name="Hug L.A."/>
            <person name="Sharon I."/>
            <person name="Castelle C.J."/>
            <person name="Probst A.J."/>
            <person name="Thomas B.C."/>
            <person name="Singh A."/>
            <person name="Wilkins M.J."/>
            <person name="Karaoz U."/>
            <person name="Brodie E.L."/>
            <person name="Williams K.H."/>
            <person name="Hubbard S.S."/>
            <person name="Banfield J.F."/>
        </authorList>
    </citation>
    <scope>NUCLEOTIDE SEQUENCE [LARGE SCALE GENOMIC DNA]</scope>
</reference>
<accession>A0A1F7WRB1</accession>
<sequence>MDGQDRVVVCVIGVNRVGIVSKVSTVVSELNASILDISQTLIGDLFSMIMIIDVAKSNLEFKFLREKLETAGNEMGVKAIVLHENTFRYMHRV</sequence>
<dbReference type="EMBL" id="MGFH01000126">
    <property type="protein sequence ID" value="OGM05117.1"/>
    <property type="molecule type" value="Genomic_DNA"/>
</dbReference>
<dbReference type="AlphaFoldDB" id="A0A1F7WRB1"/>
<evidence type="ECO:0000313" key="3">
    <source>
        <dbReference type="EMBL" id="OGM05117.1"/>
    </source>
</evidence>
<evidence type="ECO:0000313" key="4">
    <source>
        <dbReference type="Proteomes" id="UP000178735"/>
    </source>
</evidence>
<dbReference type="Gene3D" id="3.30.70.260">
    <property type="match status" value="1"/>
</dbReference>
<dbReference type="Pfam" id="PF13740">
    <property type="entry name" value="ACT_6"/>
    <property type="match status" value="1"/>
</dbReference>
<dbReference type="HAMAP" id="MF_01054">
    <property type="entry name" value="UPF0237"/>
    <property type="match status" value="1"/>
</dbReference>
<dbReference type="NCBIfam" id="NF001220">
    <property type="entry name" value="PRK00194.1"/>
    <property type="match status" value="1"/>
</dbReference>
<dbReference type="PANTHER" id="PTHR34875">
    <property type="entry name" value="UPF0237 PROTEIN MJ1558"/>
    <property type="match status" value="1"/>
</dbReference>
<organism evidence="3 4">
    <name type="scientific">Candidatus Wallbacteria bacterium GWC2_49_35</name>
    <dbReference type="NCBI Taxonomy" id="1817813"/>
    <lineage>
        <taxon>Bacteria</taxon>
        <taxon>Candidatus Walliibacteriota</taxon>
    </lineage>
</organism>
<gene>
    <name evidence="3" type="ORF">A2008_03890</name>
</gene>
<protein>
    <recommendedName>
        <fullName evidence="1">UPF0237 protein A2008_03890</fullName>
    </recommendedName>
</protein>
<dbReference type="InterPro" id="IPR002912">
    <property type="entry name" value="ACT_dom"/>
</dbReference>
<dbReference type="Proteomes" id="UP000178735">
    <property type="component" value="Unassembled WGS sequence"/>
</dbReference>
<dbReference type="InterPro" id="IPR050990">
    <property type="entry name" value="UPF0237/GcvR_regulator"/>
</dbReference>
<dbReference type="SUPFAM" id="SSF55021">
    <property type="entry name" value="ACT-like"/>
    <property type="match status" value="1"/>
</dbReference>
<dbReference type="CDD" id="cd04872">
    <property type="entry name" value="ACT_1ZPV"/>
    <property type="match status" value="1"/>
</dbReference>
<evidence type="ECO:0000256" key="1">
    <source>
        <dbReference type="HAMAP-Rule" id="MF_01054"/>
    </source>
</evidence>